<keyword evidence="2" id="KW-1133">Transmembrane helix</keyword>
<proteinExistence type="predicted"/>
<reference evidence="3 4" key="1">
    <citation type="journal article" date="2018" name="Nat. Ecol. Evol.">
        <title>Pezizomycetes genomes reveal the molecular basis of ectomycorrhizal truffle lifestyle.</title>
        <authorList>
            <person name="Murat C."/>
            <person name="Payen T."/>
            <person name="Noel B."/>
            <person name="Kuo A."/>
            <person name="Morin E."/>
            <person name="Chen J."/>
            <person name="Kohler A."/>
            <person name="Krizsan K."/>
            <person name="Balestrini R."/>
            <person name="Da Silva C."/>
            <person name="Montanini B."/>
            <person name="Hainaut M."/>
            <person name="Levati E."/>
            <person name="Barry K.W."/>
            <person name="Belfiori B."/>
            <person name="Cichocki N."/>
            <person name="Clum A."/>
            <person name="Dockter R.B."/>
            <person name="Fauchery L."/>
            <person name="Guy J."/>
            <person name="Iotti M."/>
            <person name="Le Tacon F."/>
            <person name="Lindquist E.A."/>
            <person name="Lipzen A."/>
            <person name="Malagnac F."/>
            <person name="Mello A."/>
            <person name="Molinier V."/>
            <person name="Miyauchi S."/>
            <person name="Poulain J."/>
            <person name="Riccioni C."/>
            <person name="Rubini A."/>
            <person name="Sitrit Y."/>
            <person name="Splivallo R."/>
            <person name="Traeger S."/>
            <person name="Wang M."/>
            <person name="Zifcakova L."/>
            <person name="Wipf D."/>
            <person name="Zambonelli A."/>
            <person name="Paolocci F."/>
            <person name="Nowrousian M."/>
            <person name="Ottonello S."/>
            <person name="Baldrian P."/>
            <person name="Spatafora J.W."/>
            <person name="Henrissat B."/>
            <person name="Nagy L.G."/>
            <person name="Aury J.M."/>
            <person name="Wincker P."/>
            <person name="Grigoriev I.V."/>
            <person name="Bonfante P."/>
            <person name="Martin F.M."/>
        </authorList>
    </citation>
    <scope>NUCLEOTIDE SEQUENCE [LARGE SCALE GENOMIC DNA]</scope>
    <source>
        <strain evidence="3 4">ATCC MYA-4762</strain>
    </source>
</reference>
<dbReference type="EMBL" id="ML121539">
    <property type="protein sequence ID" value="RPB24948.1"/>
    <property type="molecule type" value="Genomic_DNA"/>
</dbReference>
<dbReference type="InParanoid" id="A0A3N4LTD9"/>
<keyword evidence="2" id="KW-0812">Transmembrane</keyword>
<organism evidence="3 4">
    <name type="scientific">Terfezia boudieri ATCC MYA-4762</name>
    <dbReference type="NCBI Taxonomy" id="1051890"/>
    <lineage>
        <taxon>Eukaryota</taxon>
        <taxon>Fungi</taxon>
        <taxon>Dikarya</taxon>
        <taxon>Ascomycota</taxon>
        <taxon>Pezizomycotina</taxon>
        <taxon>Pezizomycetes</taxon>
        <taxon>Pezizales</taxon>
        <taxon>Pezizaceae</taxon>
        <taxon>Terfezia</taxon>
    </lineage>
</organism>
<sequence length="272" mass="29137">MLPCVRNPSSSISLGWLLNNLNRQFSCGGSFEAPCIYRAVQQNLTGPAILTNAMHVDEINAYPGCDQNKISPAAVGGIVAIAIIGIVLIGGVLLWLVKKRLHRDPNRQARMRRKSLTTPAKAADPEYGEPDVGTVSTRDENAGPPQPTKPPKERRTIHGRSKSAATTSNRDYEMEETKSSMFAKGDGEFSAVELDPQLPSTVLDFAGITVTSEIQVVRENGEASTTAHITQAESLGGDGYSISSRSATSERNYEPAPLVPSNVVVHPLSLGS</sequence>
<evidence type="ECO:0000256" key="1">
    <source>
        <dbReference type="SAM" id="MobiDB-lite"/>
    </source>
</evidence>
<gene>
    <name evidence="3" type="ORF">L211DRAFT_130740</name>
</gene>
<dbReference type="OrthoDB" id="5358660at2759"/>
<keyword evidence="2" id="KW-0472">Membrane</keyword>
<feature type="compositionally biased region" description="Polar residues" evidence="1">
    <location>
        <begin position="241"/>
        <end position="250"/>
    </location>
</feature>
<protein>
    <submittedName>
        <fullName evidence="3">Uncharacterized protein</fullName>
    </submittedName>
</protein>
<evidence type="ECO:0000313" key="3">
    <source>
        <dbReference type="EMBL" id="RPB24948.1"/>
    </source>
</evidence>
<feature type="region of interest" description="Disordered" evidence="1">
    <location>
        <begin position="107"/>
        <end position="175"/>
    </location>
</feature>
<accession>A0A3N4LTD9</accession>
<dbReference type="Proteomes" id="UP000267821">
    <property type="component" value="Unassembled WGS sequence"/>
</dbReference>
<feature type="region of interest" description="Disordered" evidence="1">
    <location>
        <begin position="234"/>
        <end position="258"/>
    </location>
</feature>
<keyword evidence="4" id="KW-1185">Reference proteome</keyword>
<feature type="transmembrane region" description="Helical" evidence="2">
    <location>
        <begin position="73"/>
        <end position="97"/>
    </location>
</feature>
<evidence type="ECO:0000256" key="2">
    <source>
        <dbReference type="SAM" id="Phobius"/>
    </source>
</evidence>
<evidence type="ECO:0000313" key="4">
    <source>
        <dbReference type="Proteomes" id="UP000267821"/>
    </source>
</evidence>
<dbReference type="AlphaFoldDB" id="A0A3N4LTD9"/>
<name>A0A3N4LTD9_9PEZI</name>